<dbReference type="Gene3D" id="3.40.50.620">
    <property type="entry name" value="HUPs"/>
    <property type="match status" value="1"/>
</dbReference>
<keyword evidence="2 8" id="KW-0963">Cytoplasm</keyword>
<proteinExistence type="inferred from homology"/>
<keyword evidence="5 8" id="KW-0547">Nucleotide-binding</keyword>
<protein>
    <recommendedName>
        <fullName evidence="8">tRNA(Ile)-lysidine synthase</fullName>
        <ecNumber evidence="8">6.3.4.19</ecNumber>
    </recommendedName>
    <alternativeName>
        <fullName evidence="8">tRNA(Ile)-2-lysyl-cytidine synthase</fullName>
    </alternativeName>
    <alternativeName>
        <fullName evidence="8">tRNA(Ile)-lysidine synthetase</fullName>
    </alternativeName>
</protein>
<evidence type="ECO:0000256" key="7">
    <source>
        <dbReference type="ARBA" id="ARBA00048539"/>
    </source>
</evidence>
<dbReference type="CDD" id="cd01992">
    <property type="entry name" value="TilS_N"/>
    <property type="match status" value="1"/>
</dbReference>
<sequence length="439" mass="52896">MIDKIIKNYQNKSFLIAYSGGLDSTVLLYQLLKIKKNNIQIRAIHINHNIHSLSQQWTEHCQKICVKNQIPLIIEYLQPHKNMNNLEERLRIQRYNIFYKNLLKNEILLTGHHINDQCETFILSLKRGSGPTGLSCMSFQTSLGNNIIIRPFLNITKKELELWAKKHQLKWIEDISNLQIHYDRNFIRHNVMPILEKKWPYFIQNCLRTINICQKETKLLNYFLHKKIYNLIIFNDCLNIKTFKNMQKDMCTALIRYWLSLKKIKLPSYKSIQYIYDQIIFSRQDANPRIVLKKNEIRRYKETLYFLKIQPSVQNTILFWHNHNIKLKLPNNLGYLEKNKYGNKLPAPHKNELINIRFQYEGKIFILGRHKKRQIKKIWQENNIPPWLRNQIPLLFYNNIFIAALGIFIVNCNMTYRDDWMLSWNNHVKLPNNYLFSFF</sequence>
<feature type="binding site" evidence="8">
    <location>
        <begin position="19"/>
        <end position="24"/>
    </location>
    <ligand>
        <name>ATP</name>
        <dbReference type="ChEBI" id="CHEBI:30616"/>
    </ligand>
</feature>
<dbReference type="AlphaFoldDB" id="G2LNZ4"/>
<dbReference type="InterPro" id="IPR012795">
    <property type="entry name" value="tRNA_Ile_lys_synt_N"/>
</dbReference>
<dbReference type="Proteomes" id="UP000006139">
    <property type="component" value="Chromosome"/>
</dbReference>
<keyword evidence="3 8" id="KW-0436">Ligase</keyword>
<dbReference type="Pfam" id="PF09179">
    <property type="entry name" value="TilS"/>
    <property type="match status" value="1"/>
</dbReference>
<dbReference type="InterPro" id="IPR014729">
    <property type="entry name" value="Rossmann-like_a/b/a_fold"/>
</dbReference>
<comment type="similarity">
    <text evidence="8">Belongs to the tRNA(Ile)-lysidine synthase family.</text>
</comment>
<evidence type="ECO:0000256" key="5">
    <source>
        <dbReference type="ARBA" id="ARBA00022741"/>
    </source>
</evidence>
<evidence type="ECO:0000256" key="9">
    <source>
        <dbReference type="SAM" id="Phobius"/>
    </source>
</evidence>
<evidence type="ECO:0000256" key="2">
    <source>
        <dbReference type="ARBA" id="ARBA00022490"/>
    </source>
</evidence>
<evidence type="ECO:0000256" key="4">
    <source>
        <dbReference type="ARBA" id="ARBA00022694"/>
    </source>
</evidence>
<reference evidence="11 12" key="1">
    <citation type="journal article" date="2011" name="PLoS Genet.">
        <title>Sequence conservation and functional constraint on intergenic spacers in reduced genomes of the obligate symbiont buchnera.</title>
        <authorList>
            <person name="Degnan P.H."/>
            <person name="Ochman H."/>
            <person name="Moran N.A."/>
        </authorList>
    </citation>
    <scope>NUCLEOTIDE SEQUENCE [LARGE SCALE GENOMIC DNA]</scope>
    <source>
        <strain evidence="11 12">Ua</strain>
    </source>
</reference>
<feature type="domain" description="Lysidine-tRNA(Ile) synthetase C-terminal" evidence="10">
    <location>
        <begin position="354"/>
        <end position="424"/>
    </location>
</feature>
<dbReference type="RefSeq" id="WP_014499835.1">
    <property type="nucleotide sequence ID" value="NC_017259.1"/>
</dbReference>
<dbReference type="Gene3D" id="1.20.59.20">
    <property type="match status" value="1"/>
</dbReference>
<evidence type="ECO:0000313" key="11">
    <source>
        <dbReference type="EMBL" id="AEO07931.1"/>
    </source>
</evidence>
<dbReference type="HOGENOM" id="CLU_018869_2_0_6"/>
<dbReference type="PANTHER" id="PTHR43033">
    <property type="entry name" value="TRNA(ILE)-LYSIDINE SYNTHASE-RELATED"/>
    <property type="match status" value="1"/>
</dbReference>
<keyword evidence="6 8" id="KW-0067">ATP-binding</keyword>
<dbReference type="SUPFAM" id="SSF56037">
    <property type="entry name" value="PheT/TilS domain"/>
    <property type="match status" value="1"/>
</dbReference>
<comment type="function">
    <text evidence="8">Ligates lysine onto the cytidine present at position 34 of the AUA codon-specific tRNA(Ile) that contains the anticodon CAU, in an ATP-dependent manner. Cytidine is converted to lysidine, thus changing the amino acid specificity of the tRNA from methionine to isoleucine.</text>
</comment>
<evidence type="ECO:0000256" key="1">
    <source>
        <dbReference type="ARBA" id="ARBA00004496"/>
    </source>
</evidence>
<dbReference type="Pfam" id="PF11734">
    <property type="entry name" value="TilS_C"/>
    <property type="match status" value="1"/>
</dbReference>
<organism evidence="11 12">
    <name type="scientific">Buchnera aphidicola str. Ua</name>
    <name type="common">Uroleucon ambrosiae</name>
    <dbReference type="NCBI Taxonomy" id="1005057"/>
    <lineage>
        <taxon>Bacteria</taxon>
        <taxon>Pseudomonadati</taxon>
        <taxon>Pseudomonadota</taxon>
        <taxon>Gammaproteobacteria</taxon>
        <taxon>Enterobacterales</taxon>
        <taxon>Erwiniaceae</taxon>
        <taxon>Buchnera</taxon>
    </lineage>
</organism>
<dbReference type="Pfam" id="PF01171">
    <property type="entry name" value="ATP_bind_3"/>
    <property type="match status" value="1"/>
</dbReference>
<dbReference type="KEGG" id="buh:BUAMB_105"/>
<dbReference type="OrthoDB" id="9807403at2"/>
<keyword evidence="9" id="KW-0472">Membrane</keyword>
<dbReference type="SUPFAM" id="SSF82829">
    <property type="entry name" value="MesJ substrate recognition domain-like"/>
    <property type="match status" value="1"/>
</dbReference>
<evidence type="ECO:0000256" key="8">
    <source>
        <dbReference type="HAMAP-Rule" id="MF_01161"/>
    </source>
</evidence>
<keyword evidence="4 8" id="KW-0819">tRNA processing</keyword>
<feature type="transmembrane region" description="Helical" evidence="9">
    <location>
        <begin position="394"/>
        <end position="416"/>
    </location>
</feature>
<dbReference type="NCBIfam" id="TIGR02432">
    <property type="entry name" value="lysidine_TilS_N"/>
    <property type="match status" value="1"/>
</dbReference>
<dbReference type="NCBIfam" id="TIGR02433">
    <property type="entry name" value="lysidine_TilS_C"/>
    <property type="match status" value="1"/>
</dbReference>
<dbReference type="SUPFAM" id="SSF52402">
    <property type="entry name" value="Adenine nucleotide alpha hydrolases-like"/>
    <property type="match status" value="1"/>
</dbReference>
<dbReference type="InterPro" id="IPR012094">
    <property type="entry name" value="tRNA_Ile_lys_synt"/>
</dbReference>
<name>G2LNZ4_BUCUM</name>
<evidence type="ECO:0000256" key="3">
    <source>
        <dbReference type="ARBA" id="ARBA00022598"/>
    </source>
</evidence>
<dbReference type="InterPro" id="IPR011063">
    <property type="entry name" value="TilS/TtcA_N"/>
</dbReference>
<accession>G2LNZ4</accession>
<evidence type="ECO:0000259" key="10">
    <source>
        <dbReference type="SMART" id="SM00977"/>
    </source>
</evidence>
<dbReference type="STRING" id="1005057.BUAMB_105"/>
<comment type="subcellular location">
    <subcellularLocation>
        <location evidence="1 8">Cytoplasm</location>
    </subcellularLocation>
</comment>
<evidence type="ECO:0000256" key="6">
    <source>
        <dbReference type="ARBA" id="ARBA00022840"/>
    </source>
</evidence>
<dbReference type="GO" id="GO:0005524">
    <property type="term" value="F:ATP binding"/>
    <property type="evidence" value="ECO:0007669"/>
    <property type="project" value="UniProtKB-UniRule"/>
</dbReference>
<dbReference type="SMART" id="SM00977">
    <property type="entry name" value="TilS_C"/>
    <property type="match status" value="1"/>
</dbReference>
<dbReference type="GO" id="GO:0005737">
    <property type="term" value="C:cytoplasm"/>
    <property type="evidence" value="ECO:0007669"/>
    <property type="project" value="UniProtKB-SubCell"/>
</dbReference>
<dbReference type="EC" id="6.3.4.19" evidence="8"/>
<dbReference type="GO" id="GO:0006400">
    <property type="term" value="P:tRNA modification"/>
    <property type="evidence" value="ECO:0007669"/>
    <property type="project" value="UniProtKB-UniRule"/>
</dbReference>
<keyword evidence="9" id="KW-0812">Transmembrane</keyword>
<comment type="domain">
    <text evidence="8">The N-terminal region contains the highly conserved SGGXDS motif, predicted to be a P-loop motif involved in ATP binding.</text>
</comment>
<dbReference type="InterPro" id="IPR015262">
    <property type="entry name" value="tRNA_Ile_lys_synt_subst-bd"/>
</dbReference>
<comment type="catalytic activity">
    <reaction evidence="7 8">
        <text>cytidine(34) in tRNA(Ile2) + L-lysine + ATP = lysidine(34) in tRNA(Ile2) + AMP + diphosphate + H(+)</text>
        <dbReference type="Rhea" id="RHEA:43744"/>
        <dbReference type="Rhea" id="RHEA-COMP:10625"/>
        <dbReference type="Rhea" id="RHEA-COMP:10670"/>
        <dbReference type="ChEBI" id="CHEBI:15378"/>
        <dbReference type="ChEBI" id="CHEBI:30616"/>
        <dbReference type="ChEBI" id="CHEBI:32551"/>
        <dbReference type="ChEBI" id="CHEBI:33019"/>
        <dbReference type="ChEBI" id="CHEBI:82748"/>
        <dbReference type="ChEBI" id="CHEBI:83665"/>
        <dbReference type="ChEBI" id="CHEBI:456215"/>
        <dbReference type="EC" id="6.3.4.19"/>
    </reaction>
</comment>
<feature type="transmembrane region" description="Helical" evidence="9">
    <location>
        <begin position="14"/>
        <end position="32"/>
    </location>
</feature>
<dbReference type="HAMAP" id="MF_01161">
    <property type="entry name" value="tRNA_Ile_lys_synt"/>
    <property type="match status" value="1"/>
</dbReference>
<evidence type="ECO:0000313" key="12">
    <source>
        <dbReference type="Proteomes" id="UP000006139"/>
    </source>
</evidence>
<keyword evidence="9" id="KW-1133">Transmembrane helix</keyword>
<dbReference type="eggNOG" id="COG0037">
    <property type="taxonomic scope" value="Bacteria"/>
</dbReference>
<dbReference type="GO" id="GO:0032267">
    <property type="term" value="F:tRNA(Ile)-lysidine synthase activity"/>
    <property type="evidence" value="ECO:0007669"/>
    <property type="project" value="UniProtKB-EC"/>
</dbReference>
<dbReference type="InterPro" id="IPR012796">
    <property type="entry name" value="Lysidine-tRNA-synth_C"/>
</dbReference>
<gene>
    <name evidence="8 11" type="primary">tilS</name>
    <name evidence="11" type="ORF">BUAMB_105</name>
</gene>
<dbReference type="EMBL" id="CP002648">
    <property type="protein sequence ID" value="AEO07931.1"/>
    <property type="molecule type" value="Genomic_DNA"/>
</dbReference>
<dbReference type="PANTHER" id="PTHR43033:SF1">
    <property type="entry name" value="TRNA(ILE)-LYSIDINE SYNTHASE-RELATED"/>
    <property type="match status" value="1"/>
</dbReference>